<evidence type="ECO:0000313" key="1">
    <source>
        <dbReference type="EMBL" id="OGF58350.1"/>
    </source>
</evidence>
<dbReference type="AlphaFoldDB" id="A0A1F5V4K8"/>
<reference evidence="1 2" key="1">
    <citation type="journal article" date="2016" name="Nat. Commun.">
        <title>Thousands of microbial genomes shed light on interconnected biogeochemical processes in an aquifer system.</title>
        <authorList>
            <person name="Anantharaman K."/>
            <person name="Brown C.T."/>
            <person name="Hug L.A."/>
            <person name="Sharon I."/>
            <person name="Castelle C.J."/>
            <person name="Probst A.J."/>
            <person name="Thomas B.C."/>
            <person name="Singh A."/>
            <person name="Wilkins M.J."/>
            <person name="Karaoz U."/>
            <person name="Brodie E.L."/>
            <person name="Williams K.H."/>
            <person name="Hubbard S.S."/>
            <person name="Banfield J.F."/>
        </authorList>
    </citation>
    <scope>NUCLEOTIDE SEQUENCE [LARGE SCALE GENOMIC DNA]</scope>
</reference>
<dbReference type="Proteomes" id="UP000178943">
    <property type="component" value="Unassembled WGS sequence"/>
</dbReference>
<gene>
    <name evidence="1" type="ORF">A2Y62_18630</name>
</gene>
<accession>A0A1F5V4K8</accession>
<evidence type="ECO:0000313" key="2">
    <source>
        <dbReference type="Proteomes" id="UP000178943"/>
    </source>
</evidence>
<organism evidence="1 2">
    <name type="scientific">Candidatus Fischerbacteria bacterium RBG_13_37_8</name>
    <dbReference type="NCBI Taxonomy" id="1817863"/>
    <lineage>
        <taxon>Bacteria</taxon>
        <taxon>Candidatus Fischeribacteriota</taxon>
    </lineage>
</organism>
<comment type="caution">
    <text evidence="1">The sequence shown here is derived from an EMBL/GenBank/DDBJ whole genome shotgun (WGS) entry which is preliminary data.</text>
</comment>
<name>A0A1F5V4K8_9BACT</name>
<dbReference type="EMBL" id="MFGW01000252">
    <property type="protein sequence ID" value="OGF58350.1"/>
    <property type="molecule type" value="Genomic_DNA"/>
</dbReference>
<proteinExistence type="predicted"/>
<protein>
    <submittedName>
        <fullName evidence="1">Uncharacterized protein</fullName>
    </submittedName>
</protein>
<sequence>MRNDNSKISKDELKIKITYFEQRLKHIHSLKRNALKTTGINDDETISLELSSLASEAVCFLREIEGDE</sequence>
<dbReference type="STRING" id="1817863.A2Y62_18630"/>